<dbReference type="InterPro" id="IPR009061">
    <property type="entry name" value="DNA-bd_dom_put_sf"/>
</dbReference>
<organism evidence="3 5">
    <name type="scientific">Hungatella hathewayi</name>
    <dbReference type="NCBI Taxonomy" id="154046"/>
    <lineage>
        <taxon>Bacteria</taxon>
        <taxon>Bacillati</taxon>
        <taxon>Bacillota</taxon>
        <taxon>Clostridia</taxon>
        <taxon>Lachnospirales</taxon>
        <taxon>Lachnospiraceae</taxon>
        <taxon>Hungatella</taxon>
    </lineage>
</organism>
<feature type="domain" description="HTH merR-type" evidence="2">
    <location>
        <begin position="10"/>
        <end position="80"/>
    </location>
</feature>
<dbReference type="CDD" id="cd01107">
    <property type="entry name" value="HTH_BmrR"/>
    <property type="match status" value="1"/>
</dbReference>
<dbReference type="Proteomes" id="UP000261257">
    <property type="component" value="Unassembled WGS sequence"/>
</dbReference>
<dbReference type="InterPro" id="IPR011256">
    <property type="entry name" value="Reg_factor_effector_dom_sf"/>
</dbReference>
<dbReference type="RefSeq" id="WP_055654051.1">
    <property type="nucleotide sequence ID" value="NZ_CABIXC010000003.1"/>
</dbReference>
<dbReference type="SUPFAM" id="SSF46955">
    <property type="entry name" value="Putative DNA-binding domain"/>
    <property type="match status" value="1"/>
</dbReference>
<evidence type="ECO:0000256" key="1">
    <source>
        <dbReference type="ARBA" id="ARBA00023125"/>
    </source>
</evidence>
<keyword evidence="1" id="KW-0238">DNA-binding</keyword>
<dbReference type="InterPro" id="IPR047057">
    <property type="entry name" value="MerR_fam"/>
</dbReference>
<dbReference type="Pfam" id="PF13411">
    <property type="entry name" value="MerR_1"/>
    <property type="match status" value="1"/>
</dbReference>
<dbReference type="GO" id="GO:0003677">
    <property type="term" value="F:DNA binding"/>
    <property type="evidence" value="ECO:0007669"/>
    <property type="project" value="UniProtKB-KW"/>
</dbReference>
<reference evidence="4 6" key="2">
    <citation type="submission" date="2018-08" db="EMBL/GenBank/DDBJ databases">
        <title>A genome reference for cultivated species of the human gut microbiota.</title>
        <authorList>
            <person name="Zou Y."/>
            <person name="Xue W."/>
            <person name="Luo G."/>
        </authorList>
    </citation>
    <scope>NUCLEOTIDE SEQUENCE [LARGE SCALE GENOMIC DNA]</scope>
    <source>
        <strain evidence="4 6">TF05-11AC</strain>
    </source>
</reference>
<dbReference type="AlphaFoldDB" id="A0A174BGT2"/>
<evidence type="ECO:0000313" key="6">
    <source>
        <dbReference type="Proteomes" id="UP000261257"/>
    </source>
</evidence>
<name>A0A174BGT2_9FIRM</name>
<evidence type="ECO:0000313" key="5">
    <source>
        <dbReference type="Proteomes" id="UP000095651"/>
    </source>
</evidence>
<dbReference type="SUPFAM" id="SSF55136">
    <property type="entry name" value="Probable bacterial effector-binding domain"/>
    <property type="match status" value="1"/>
</dbReference>
<dbReference type="Pfam" id="PF06445">
    <property type="entry name" value="GyrI-like"/>
    <property type="match status" value="1"/>
</dbReference>
<sequence>MGERQNAKKLYSIGEVSRICNVSKKALRFYDQIGVISPDMVSEENNYRYYSEETLLLVPVVKYYKQMGFSLEQMQSLVEGSTYQCLERSFLSKSEELQTERQELLYRYTAVKDWYELVREAELVSQRKEHDVTIKYVNSTVYCSKEQDFSYNYMESIINIPWVNYLESIHNEITGPVILNFPSFREKRDGTCRRARIMQMPLRPLVKDAELKTLGGTMMASVYHVGSLDTIGREYGKIEEWASRKGYICGEESFERYVVDYWTTRVSAEFVTEILVPVTRMEECR</sequence>
<dbReference type="PROSITE" id="PS50937">
    <property type="entry name" value="HTH_MERR_2"/>
    <property type="match status" value="1"/>
</dbReference>
<evidence type="ECO:0000313" key="3">
    <source>
        <dbReference type="EMBL" id="CUN99874.1"/>
    </source>
</evidence>
<proteinExistence type="predicted"/>
<dbReference type="PANTHER" id="PTHR30204:SF96">
    <property type="entry name" value="CHROMOSOME-ANCHORING PROTEIN RACA"/>
    <property type="match status" value="1"/>
</dbReference>
<dbReference type="InterPro" id="IPR029442">
    <property type="entry name" value="GyrI-like"/>
</dbReference>
<dbReference type="PROSITE" id="PS00552">
    <property type="entry name" value="HTH_MERR_1"/>
    <property type="match status" value="1"/>
</dbReference>
<dbReference type="PANTHER" id="PTHR30204">
    <property type="entry name" value="REDOX-CYCLING DRUG-SENSING TRANSCRIPTIONAL ACTIVATOR SOXR"/>
    <property type="match status" value="1"/>
</dbReference>
<dbReference type="InterPro" id="IPR000551">
    <property type="entry name" value="MerR-type_HTH_dom"/>
</dbReference>
<gene>
    <name evidence="3" type="primary">bmrR_3</name>
    <name evidence="4" type="ORF">DXC39_11765</name>
    <name evidence="3" type="ORF">ERS852407_01593</name>
</gene>
<dbReference type="SMART" id="SM00422">
    <property type="entry name" value="HTH_MERR"/>
    <property type="match status" value="1"/>
</dbReference>
<accession>A0A174BGT2</accession>
<protein>
    <submittedName>
        <fullName evidence="3">MerR family transcriptional regulator</fullName>
    </submittedName>
</protein>
<evidence type="ECO:0000313" key="4">
    <source>
        <dbReference type="EMBL" id="RGM04981.1"/>
    </source>
</evidence>
<dbReference type="GO" id="GO:0003700">
    <property type="term" value="F:DNA-binding transcription factor activity"/>
    <property type="evidence" value="ECO:0007669"/>
    <property type="project" value="InterPro"/>
</dbReference>
<dbReference type="EMBL" id="QSSQ01000008">
    <property type="protein sequence ID" value="RGM04981.1"/>
    <property type="molecule type" value="Genomic_DNA"/>
</dbReference>
<dbReference type="Proteomes" id="UP000095651">
    <property type="component" value="Unassembled WGS sequence"/>
</dbReference>
<dbReference type="Gene3D" id="3.20.80.10">
    <property type="entry name" value="Regulatory factor, effector binding domain"/>
    <property type="match status" value="1"/>
</dbReference>
<reference evidence="3 5" key="1">
    <citation type="submission" date="2015-09" db="EMBL/GenBank/DDBJ databases">
        <authorList>
            <consortium name="Pathogen Informatics"/>
        </authorList>
    </citation>
    <scope>NUCLEOTIDE SEQUENCE [LARGE SCALE GENOMIC DNA]</scope>
    <source>
        <strain evidence="3 5">2789STDY5608850</strain>
    </source>
</reference>
<dbReference type="EMBL" id="CYZE01000003">
    <property type="protein sequence ID" value="CUN99874.1"/>
    <property type="molecule type" value="Genomic_DNA"/>
</dbReference>
<evidence type="ECO:0000259" key="2">
    <source>
        <dbReference type="PROSITE" id="PS50937"/>
    </source>
</evidence>
<dbReference type="Gene3D" id="1.10.1660.10">
    <property type="match status" value="1"/>
</dbReference>